<comment type="caution">
    <text evidence="10">The sequence shown here is derived from an EMBL/GenBank/DDBJ whole genome shotgun (WGS) entry which is preliminary data.</text>
</comment>
<feature type="transmembrane region" description="Helical" evidence="8">
    <location>
        <begin position="151"/>
        <end position="169"/>
    </location>
</feature>
<accession>A0A6A9QRU0</accession>
<feature type="transmembrane region" description="Helical" evidence="8">
    <location>
        <begin position="12"/>
        <end position="32"/>
    </location>
</feature>
<dbReference type="GO" id="GO:0005886">
    <property type="term" value="C:plasma membrane"/>
    <property type="evidence" value="ECO:0007669"/>
    <property type="project" value="UniProtKB-SubCell"/>
</dbReference>
<dbReference type="PANTHER" id="PTHR30413">
    <property type="entry name" value="INNER MEMBRANE TRANSPORT PERMEASE"/>
    <property type="match status" value="1"/>
</dbReference>
<feature type="domain" description="ABC transmembrane type-2" evidence="9">
    <location>
        <begin position="4"/>
        <end position="226"/>
    </location>
</feature>
<dbReference type="PROSITE" id="PS51012">
    <property type="entry name" value="ABC_TM2"/>
    <property type="match status" value="1"/>
</dbReference>
<dbReference type="PANTHER" id="PTHR30413:SF8">
    <property type="entry name" value="TRANSPORT PERMEASE PROTEIN"/>
    <property type="match status" value="1"/>
</dbReference>
<proteinExistence type="predicted"/>
<feature type="transmembrane region" description="Helical" evidence="8">
    <location>
        <begin position="38"/>
        <end position="61"/>
    </location>
</feature>
<dbReference type="EMBL" id="WGGD01000005">
    <property type="protein sequence ID" value="MUN30035.1"/>
    <property type="molecule type" value="Genomic_DNA"/>
</dbReference>
<feature type="transmembrane region" description="Helical" evidence="8">
    <location>
        <begin position="117"/>
        <end position="139"/>
    </location>
</feature>
<evidence type="ECO:0000259" key="9">
    <source>
        <dbReference type="PROSITE" id="PS51012"/>
    </source>
</evidence>
<dbReference type="InterPro" id="IPR047817">
    <property type="entry name" value="ABC2_TM_bact-type"/>
</dbReference>
<keyword evidence="11" id="KW-1185">Reference proteome</keyword>
<evidence type="ECO:0000256" key="5">
    <source>
        <dbReference type="ARBA" id="ARBA00022692"/>
    </source>
</evidence>
<keyword evidence="5 8" id="KW-0812">Transmembrane</keyword>
<evidence type="ECO:0000256" key="6">
    <source>
        <dbReference type="ARBA" id="ARBA00022989"/>
    </source>
</evidence>
<feature type="transmembrane region" description="Helical" evidence="8">
    <location>
        <begin position="202"/>
        <end position="222"/>
    </location>
</feature>
<keyword evidence="7 8" id="KW-0472">Membrane</keyword>
<protein>
    <submittedName>
        <fullName evidence="10">ABC transporter permease</fullName>
    </submittedName>
</protein>
<evidence type="ECO:0000256" key="7">
    <source>
        <dbReference type="ARBA" id="ARBA00023136"/>
    </source>
</evidence>
<reference evidence="10 11" key="1">
    <citation type="submission" date="2019-10" db="EMBL/GenBank/DDBJ databases">
        <title>Sequencing and Assembly of Multiple Reported Metal-Biooxidizing Members of the Extremely Thermoacidophilic Archaeal Family Sulfolobaceae.</title>
        <authorList>
            <person name="Counts J.A."/>
            <person name="Kelly R.M."/>
        </authorList>
    </citation>
    <scope>NUCLEOTIDE SEQUENCE [LARGE SCALE GENOMIC DNA]</scope>
    <source>
        <strain evidence="10 11">DSM 6482</strain>
    </source>
</reference>
<keyword evidence="3" id="KW-1003">Cell membrane</keyword>
<feature type="transmembrane region" description="Helical" evidence="8">
    <location>
        <begin position="82"/>
        <end position="105"/>
    </location>
</feature>
<dbReference type="Pfam" id="PF01061">
    <property type="entry name" value="ABC2_membrane"/>
    <property type="match status" value="1"/>
</dbReference>
<evidence type="ECO:0000256" key="8">
    <source>
        <dbReference type="SAM" id="Phobius"/>
    </source>
</evidence>
<dbReference type="InterPro" id="IPR013525">
    <property type="entry name" value="ABC2_TM"/>
</dbReference>
<organism evidence="10 11">
    <name type="scientific">Sulfuracidifex metallicus DSM 6482 = JCM 9184</name>
    <dbReference type="NCBI Taxonomy" id="523847"/>
    <lineage>
        <taxon>Archaea</taxon>
        <taxon>Thermoproteota</taxon>
        <taxon>Thermoprotei</taxon>
        <taxon>Sulfolobales</taxon>
        <taxon>Sulfolobaceae</taxon>
        <taxon>Sulfuracidifex</taxon>
    </lineage>
</organism>
<dbReference type="RefSeq" id="WP_054838835.1">
    <property type="nucleotide sequence ID" value="NZ_BBBY01000020.1"/>
</dbReference>
<evidence type="ECO:0000256" key="3">
    <source>
        <dbReference type="ARBA" id="ARBA00022475"/>
    </source>
</evidence>
<evidence type="ECO:0000256" key="4">
    <source>
        <dbReference type="ARBA" id="ARBA00022519"/>
    </source>
</evidence>
<name>A0A6A9QRU0_SULME</name>
<dbReference type="Proteomes" id="UP000470772">
    <property type="component" value="Unassembled WGS sequence"/>
</dbReference>
<keyword evidence="4" id="KW-0997">Cell inner membrane</keyword>
<evidence type="ECO:0000313" key="11">
    <source>
        <dbReference type="Proteomes" id="UP000470772"/>
    </source>
</evidence>
<dbReference type="AlphaFoldDB" id="A0A6A9QRU0"/>
<keyword evidence="6 8" id="KW-1133">Transmembrane helix</keyword>
<comment type="subcellular location">
    <subcellularLocation>
        <location evidence="1">Cell inner membrane</location>
        <topology evidence="1">Multi-pass membrane protein</topology>
    </subcellularLocation>
</comment>
<evidence type="ECO:0000256" key="1">
    <source>
        <dbReference type="ARBA" id="ARBA00004429"/>
    </source>
</evidence>
<evidence type="ECO:0000313" key="10">
    <source>
        <dbReference type="EMBL" id="MUN30035.1"/>
    </source>
</evidence>
<sequence length="226" mass="25135">MQMKTFKASIVSGIFFSLVLPIGLLTILKPITSSDFSFYAISGTLTFYLFLGTMLAVSQIIGLERRDGKFSLMIASGIPKELYMMSILFSNGFGTLIFIPILILVADFLYGVSPSNVISLVISLVLSIYVGSIMGTDLAFSTRNYYTINSLSQVISFGLIFFAPVYYPVTAVPIPLRYFTYLEPTTYISQSIYHSYVGGNSIFYLMGLLIYGVVLTMFGRLLERRT</sequence>
<dbReference type="GO" id="GO:0015920">
    <property type="term" value="P:lipopolysaccharide transport"/>
    <property type="evidence" value="ECO:0007669"/>
    <property type="project" value="TreeGrafter"/>
</dbReference>
<keyword evidence="2" id="KW-0813">Transport</keyword>
<dbReference type="GO" id="GO:0140359">
    <property type="term" value="F:ABC-type transporter activity"/>
    <property type="evidence" value="ECO:0007669"/>
    <property type="project" value="InterPro"/>
</dbReference>
<evidence type="ECO:0000256" key="2">
    <source>
        <dbReference type="ARBA" id="ARBA00022448"/>
    </source>
</evidence>
<gene>
    <name evidence="10" type="ORF">GC250_11460</name>
</gene>